<evidence type="ECO:0000256" key="16">
    <source>
        <dbReference type="SAM" id="MobiDB-lite"/>
    </source>
</evidence>
<evidence type="ECO:0000256" key="4">
    <source>
        <dbReference type="ARBA" id="ARBA00022664"/>
    </source>
</evidence>
<keyword evidence="7" id="KW-0809">Transit peptide</keyword>
<proteinExistence type="predicted"/>
<feature type="region of interest" description="Disordered" evidence="16">
    <location>
        <begin position="157"/>
        <end position="179"/>
    </location>
</feature>
<evidence type="ECO:0000259" key="17">
    <source>
        <dbReference type="PROSITE" id="PS51295"/>
    </source>
</evidence>
<keyword evidence="5" id="KW-0677">Repeat</keyword>
<dbReference type="InterPro" id="IPR035920">
    <property type="entry name" value="YhbY-like_sf"/>
</dbReference>
<keyword evidence="6 14" id="KW-0694">RNA-binding</keyword>
<feature type="compositionally biased region" description="Low complexity" evidence="16">
    <location>
        <begin position="31"/>
        <end position="54"/>
    </location>
</feature>
<evidence type="ECO:0000256" key="11">
    <source>
        <dbReference type="ARBA" id="ARBA00064484"/>
    </source>
</evidence>
<dbReference type="OrthoDB" id="551352at2759"/>
<evidence type="ECO:0000313" key="19">
    <source>
        <dbReference type="Proteomes" id="UP000604825"/>
    </source>
</evidence>
<sequence length="799" mass="89748">MALSELPLHHSFRLSSRPSIHRLLPLRLLSSPSSRHVSSSSSAAAAASASSPSSTGGNRTSPPSTSTGAPWLQKWAPSDPSRPAPPPAPVPSPTTSIDRIVHRLRNLGLASDDDDPSAATAAAAPPDGTERLGDLLDRSWARPDRQFAAASFDDAVLPWERDDEPTRPTRDEEDGAKRRRVKAPTLAELTIEDEELRRLRRLGMMLRDRITVPKAGVTTAVMEKIHDAWRKSELVRLKFHEDLAHDMKTAHELVERRTGGLIIWRSGSVMVVYRGSNYKRPLKSQTLNGASSPVKGEEGALFIPDASSPVENDVQGKDLAAQHANMSQLNTQNTEDMTEEDLEFNQMLDELGPRFVDWWGTGILPVDADLLPQTIPGYKTPYRVLPTGMRSTLTNAELTNLRKLARNLPCHFALGRNRNHQGLAAAIVKLWEKSLVVKIAVKRGIQNTNNKIMAEEIKNLTGGTLLLRNKFYIVIYRGKDFLPTSVAAVLAEREELTKDIQNMEEQRRNVLIAQPPDDGLDRHALVGTLAEFQEAQARWGREVTAKEQEEMKEASSRSEKQKLYRKLEHKLSIAQAKIHRAERLLSKIEASMVLADPCDDQEMITDEEKSVFRRIGLRLKSYLPLGVRGVFDGVIENMHLHWKHREVVKLISKQKTLSFVEETARLLAYESGGILVAIERVPKGYALIFYRGKNYRRPINIRPRNLLTKAKALKRAIAMQRHEALSQHIDQLESNIKQTKLDLGIEDYEEQDDDSSDSENEYGMAVTSGSHDEDQDDFDESADEDDYDDNIEDEEIDKY</sequence>
<keyword evidence="19" id="KW-1185">Reference proteome</keyword>
<keyword evidence="2" id="KW-0150">Chloroplast</keyword>
<dbReference type="SMART" id="SM01103">
    <property type="entry name" value="CRS1_YhbY"/>
    <property type="match status" value="3"/>
</dbReference>
<feature type="region of interest" description="Disordered" evidence="16">
    <location>
        <begin position="31"/>
        <end position="95"/>
    </location>
</feature>
<dbReference type="GO" id="GO:0003729">
    <property type="term" value="F:mRNA binding"/>
    <property type="evidence" value="ECO:0007669"/>
    <property type="project" value="InterPro"/>
</dbReference>
<evidence type="ECO:0000256" key="6">
    <source>
        <dbReference type="ARBA" id="ARBA00022884"/>
    </source>
</evidence>
<comment type="subunit">
    <text evidence="11">Interacts with RNA. Part of large ribonucleo-protein particles that contain CAF1 and/or CAF2, and RNC1.</text>
</comment>
<dbReference type="FunFam" id="3.30.110.60:FF:000002">
    <property type="entry name" value="CRS2-associated factor 1, chloroplastic"/>
    <property type="match status" value="2"/>
</dbReference>
<evidence type="ECO:0000313" key="18">
    <source>
        <dbReference type="EMBL" id="CAD6271297.1"/>
    </source>
</evidence>
<keyword evidence="4" id="KW-0507">mRNA processing</keyword>
<evidence type="ECO:0000256" key="15">
    <source>
        <dbReference type="SAM" id="Coils"/>
    </source>
</evidence>
<keyword evidence="15" id="KW-0175">Coiled coil</keyword>
<dbReference type="PROSITE" id="PS51295">
    <property type="entry name" value="CRM"/>
    <property type="match status" value="3"/>
</dbReference>
<evidence type="ECO:0000256" key="10">
    <source>
        <dbReference type="ARBA" id="ARBA00055648"/>
    </source>
</evidence>
<dbReference type="EMBL" id="CAJGYO010000016">
    <property type="protein sequence ID" value="CAD6271297.1"/>
    <property type="molecule type" value="Genomic_DNA"/>
</dbReference>
<feature type="compositionally biased region" description="Low complexity" evidence="16">
    <location>
        <begin position="117"/>
        <end position="127"/>
    </location>
</feature>
<dbReference type="Gene3D" id="3.30.110.60">
    <property type="entry name" value="YhbY-like"/>
    <property type="match status" value="3"/>
</dbReference>
<dbReference type="InterPro" id="IPR001890">
    <property type="entry name" value="RNA-binding_CRM"/>
</dbReference>
<feature type="compositionally biased region" description="Acidic residues" evidence="16">
    <location>
        <begin position="748"/>
        <end position="760"/>
    </location>
</feature>
<feature type="coiled-coil region" evidence="15">
    <location>
        <begin position="486"/>
        <end position="513"/>
    </location>
</feature>
<feature type="region of interest" description="Disordered" evidence="16">
    <location>
        <begin position="109"/>
        <end position="130"/>
    </location>
</feature>
<gene>
    <name evidence="18" type="ORF">NCGR_LOCUS54583</name>
</gene>
<comment type="function">
    <text evidence="10">Binds specific group II introns in chloroplasts and facilitates their splicing. Acts on subgroup IIB introns. The substrates of the subgroup IIB also require the CRM domain proteins CAF1 or CAF2, with a simultaneous binding of CFM3 and CAF1 or CAF2. May influence the biogenesis of the mitochondrial small ribosomal subunit.</text>
</comment>
<evidence type="ECO:0000256" key="8">
    <source>
        <dbReference type="ARBA" id="ARBA00023187"/>
    </source>
</evidence>
<dbReference type="GO" id="GO:0005739">
    <property type="term" value="C:mitochondrion"/>
    <property type="evidence" value="ECO:0007669"/>
    <property type="project" value="UniProtKB-ARBA"/>
</dbReference>
<dbReference type="FunFam" id="3.30.110.60:FF:000003">
    <property type="entry name" value="CRM-domain containing factor CFM3B, chloroplastic"/>
    <property type="match status" value="1"/>
</dbReference>
<feature type="domain" description="CRM" evidence="17">
    <location>
        <begin position="391"/>
        <end position="488"/>
    </location>
</feature>
<accession>A0A811RNN3</accession>
<dbReference type="Pfam" id="PF01985">
    <property type="entry name" value="CRS1_YhbY"/>
    <property type="match status" value="3"/>
</dbReference>
<dbReference type="InterPro" id="IPR045278">
    <property type="entry name" value="CRS1/CFM2/CFM3"/>
</dbReference>
<name>A0A811RNN3_9POAL</name>
<feature type="compositionally biased region" description="Pro residues" evidence="16">
    <location>
        <begin position="80"/>
        <end position="92"/>
    </location>
</feature>
<feature type="domain" description="CRM" evidence="17">
    <location>
        <begin position="602"/>
        <end position="702"/>
    </location>
</feature>
<feature type="coiled-coil region" evidence="15">
    <location>
        <begin position="715"/>
        <end position="742"/>
    </location>
</feature>
<dbReference type="AlphaFoldDB" id="A0A811RNN3"/>
<dbReference type="GO" id="GO:0009570">
    <property type="term" value="C:chloroplast stroma"/>
    <property type="evidence" value="ECO:0007669"/>
    <property type="project" value="UniProtKB-SubCell"/>
</dbReference>
<feature type="region of interest" description="Disordered" evidence="16">
    <location>
        <begin position="748"/>
        <end position="799"/>
    </location>
</feature>
<feature type="coiled-coil region" evidence="15">
    <location>
        <begin position="557"/>
        <end position="591"/>
    </location>
</feature>
<feature type="compositionally biased region" description="Polar residues" evidence="16">
    <location>
        <begin position="55"/>
        <end position="68"/>
    </location>
</feature>
<keyword evidence="3" id="KW-0934">Plastid</keyword>
<dbReference type="GO" id="GO:1990904">
    <property type="term" value="C:ribonucleoprotein complex"/>
    <property type="evidence" value="ECO:0007669"/>
    <property type="project" value="UniProtKB-KW"/>
</dbReference>
<feature type="domain" description="CRM" evidence="17">
    <location>
        <begin position="189"/>
        <end position="285"/>
    </location>
</feature>
<protein>
    <recommendedName>
        <fullName evidence="12">CRM-domain containing factor CFM3, chloroplastic/mitochondrial</fullName>
    </recommendedName>
    <alternativeName>
        <fullName evidence="13">Protein CRM FAMILY MEMBER 3</fullName>
    </alternativeName>
</protein>
<comment type="caution">
    <text evidence="18">The sequence shown here is derived from an EMBL/GenBank/DDBJ whole genome shotgun (WGS) entry which is preliminary data.</text>
</comment>
<evidence type="ECO:0000256" key="9">
    <source>
        <dbReference type="ARBA" id="ARBA00023274"/>
    </source>
</evidence>
<dbReference type="Proteomes" id="UP000604825">
    <property type="component" value="Unassembled WGS sequence"/>
</dbReference>
<evidence type="ECO:0000256" key="1">
    <source>
        <dbReference type="ARBA" id="ARBA00004470"/>
    </source>
</evidence>
<evidence type="ECO:0000256" key="3">
    <source>
        <dbReference type="ARBA" id="ARBA00022640"/>
    </source>
</evidence>
<evidence type="ECO:0000256" key="2">
    <source>
        <dbReference type="ARBA" id="ARBA00022528"/>
    </source>
</evidence>
<organism evidence="18 19">
    <name type="scientific">Miscanthus lutarioriparius</name>
    <dbReference type="NCBI Taxonomy" id="422564"/>
    <lineage>
        <taxon>Eukaryota</taxon>
        <taxon>Viridiplantae</taxon>
        <taxon>Streptophyta</taxon>
        <taxon>Embryophyta</taxon>
        <taxon>Tracheophyta</taxon>
        <taxon>Spermatophyta</taxon>
        <taxon>Magnoliopsida</taxon>
        <taxon>Liliopsida</taxon>
        <taxon>Poales</taxon>
        <taxon>Poaceae</taxon>
        <taxon>PACMAD clade</taxon>
        <taxon>Panicoideae</taxon>
        <taxon>Andropogonodae</taxon>
        <taxon>Andropogoneae</taxon>
        <taxon>Saccharinae</taxon>
        <taxon>Miscanthus</taxon>
    </lineage>
</organism>
<dbReference type="SUPFAM" id="SSF75471">
    <property type="entry name" value="YhbY-like"/>
    <property type="match status" value="3"/>
</dbReference>
<comment type="subcellular location">
    <subcellularLocation>
        <location evidence="1">Plastid</location>
        <location evidence="1">Chloroplast stroma</location>
    </subcellularLocation>
</comment>
<dbReference type="PANTHER" id="PTHR31846">
    <property type="entry name" value="CRS1 / YHBY (CRM) DOMAIN-CONTAINING PROTEIN"/>
    <property type="match status" value="1"/>
</dbReference>
<evidence type="ECO:0000256" key="14">
    <source>
        <dbReference type="PROSITE-ProRule" id="PRU00626"/>
    </source>
</evidence>
<evidence type="ECO:0000256" key="5">
    <source>
        <dbReference type="ARBA" id="ARBA00022737"/>
    </source>
</evidence>
<reference evidence="18" key="1">
    <citation type="submission" date="2020-10" db="EMBL/GenBank/DDBJ databases">
        <authorList>
            <person name="Han B."/>
            <person name="Lu T."/>
            <person name="Zhao Q."/>
            <person name="Huang X."/>
            <person name="Zhao Y."/>
        </authorList>
    </citation>
    <scope>NUCLEOTIDE SEQUENCE</scope>
</reference>
<feature type="compositionally biased region" description="Acidic residues" evidence="16">
    <location>
        <begin position="773"/>
        <end position="799"/>
    </location>
</feature>
<keyword evidence="8" id="KW-0508">mRNA splicing</keyword>
<dbReference type="PANTHER" id="PTHR31846:SF4">
    <property type="entry name" value="CRS1 _ YHBY (CRM) DOMAIN-CONTAINING PROTEIN"/>
    <property type="match status" value="1"/>
</dbReference>
<keyword evidence="9" id="KW-0687">Ribonucleoprotein</keyword>
<evidence type="ECO:0000256" key="12">
    <source>
        <dbReference type="ARBA" id="ARBA00073361"/>
    </source>
</evidence>
<dbReference type="GO" id="GO:0006397">
    <property type="term" value="P:mRNA processing"/>
    <property type="evidence" value="ECO:0007669"/>
    <property type="project" value="UniProtKB-KW"/>
</dbReference>
<evidence type="ECO:0000256" key="13">
    <source>
        <dbReference type="ARBA" id="ARBA00081881"/>
    </source>
</evidence>
<dbReference type="GO" id="GO:0000373">
    <property type="term" value="P:Group II intron splicing"/>
    <property type="evidence" value="ECO:0007669"/>
    <property type="project" value="UniProtKB-ARBA"/>
</dbReference>
<evidence type="ECO:0000256" key="7">
    <source>
        <dbReference type="ARBA" id="ARBA00022946"/>
    </source>
</evidence>